<dbReference type="Proteomes" id="UP000789525">
    <property type="component" value="Unassembled WGS sequence"/>
</dbReference>
<accession>A0ACA9PF07</accession>
<organism evidence="1 2">
    <name type="scientific">Acaulospora colombiana</name>
    <dbReference type="NCBI Taxonomy" id="27376"/>
    <lineage>
        <taxon>Eukaryota</taxon>
        <taxon>Fungi</taxon>
        <taxon>Fungi incertae sedis</taxon>
        <taxon>Mucoromycota</taxon>
        <taxon>Glomeromycotina</taxon>
        <taxon>Glomeromycetes</taxon>
        <taxon>Diversisporales</taxon>
        <taxon>Acaulosporaceae</taxon>
        <taxon>Acaulospora</taxon>
    </lineage>
</organism>
<sequence length="92" mass="10308">MEDKHELHPLLSLLSASFWVICETLAHLFGCEADPTGSLAIDLGQGIDRISSLNFYTLAFMFCVAVVSLSFLIRSRYLSTYKELRELPLGKP</sequence>
<name>A0ACA9PF07_9GLOM</name>
<comment type="caution">
    <text evidence="1">The sequence shown here is derived from an EMBL/GenBank/DDBJ whole genome shotgun (WGS) entry which is preliminary data.</text>
</comment>
<evidence type="ECO:0000313" key="1">
    <source>
        <dbReference type="EMBL" id="CAG8706180.1"/>
    </source>
</evidence>
<proteinExistence type="predicted"/>
<reference evidence="1" key="1">
    <citation type="submission" date="2021-06" db="EMBL/GenBank/DDBJ databases">
        <authorList>
            <person name="Kallberg Y."/>
            <person name="Tangrot J."/>
            <person name="Rosling A."/>
        </authorList>
    </citation>
    <scope>NUCLEOTIDE SEQUENCE</scope>
    <source>
        <strain evidence="1">CL356</strain>
    </source>
</reference>
<protein>
    <submittedName>
        <fullName evidence="1">2716_t:CDS:1</fullName>
    </submittedName>
</protein>
<keyword evidence="2" id="KW-1185">Reference proteome</keyword>
<feature type="non-terminal residue" evidence="1">
    <location>
        <position position="92"/>
    </location>
</feature>
<evidence type="ECO:0000313" key="2">
    <source>
        <dbReference type="Proteomes" id="UP000789525"/>
    </source>
</evidence>
<gene>
    <name evidence="1" type="ORF">ACOLOM_LOCUS10460</name>
</gene>
<dbReference type="EMBL" id="CAJVPT010033868">
    <property type="protein sequence ID" value="CAG8706180.1"/>
    <property type="molecule type" value="Genomic_DNA"/>
</dbReference>